<dbReference type="Proteomes" id="UP000305675">
    <property type="component" value="Unassembled WGS sequence"/>
</dbReference>
<gene>
    <name evidence="3" type="ORF">FCL42_01935</name>
</gene>
<evidence type="ECO:0000256" key="1">
    <source>
        <dbReference type="SAM" id="Phobius"/>
    </source>
</evidence>
<feature type="transmembrane region" description="Helical" evidence="1">
    <location>
        <begin position="63"/>
        <end position="85"/>
    </location>
</feature>
<dbReference type="Pfam" id="PF09835">
    <property type="entry name" value="DUF2062"/>
    <property type="match status" value="1"/>
</dbReference>
<protein>
    <submittedName>
        <fullName evidence="3">DUF2062 domain-containing protein</fullName>
    </submittedName>
</protein>
<name>A0A4U1BVA5_9GAMM</name>
<keyword evidence="1" id="KW-1133">Transmembrane helix</keyword>
<feature type="domain" description="DUF2062" evidence="2">
    <location>
        <begin position="23"/>
        <end position="163"/>
    </location>
</feature>
<evidence type="ECO:0000259" key="2">
    <source>
        <dbReference type="Pfam" id="PF09835"/>
    </source>
</evidence>
<dbReference type="AlphaFoldDB" id="A0A4U1BVA5"/>
<organism evidence="3 4">
    <name type="scientific">Ferrimonas aestuarii</name>
    <dbReference type="NCBI Taxonomy" id="2569539"/>
    <lineage>
        <taxon>Bacteria</taxon>
        <taxon>Pseudomonadati</taxon>
        <taxon>Pseudomonadota</taxon>
        <taxon>Gammaproteobacteria</taxon>
        <taxon>Alteromonadales</taxon>
        <taxon>Ferrimonadaceae</taxon>
        <taxon>Ferrimonas</taxon>
    </lineage>
</organism>
<feature type="transmembrane region" description="Helical" evidence="1">
    <location>
        <begin position="41"/>
        <end position="57"/>
    </location>
</feature>
<dbReference type="PANTHER" id="PTHR40547:SF1">
    <property type="entry name" value="SLL0298 PROTEIN"/>
    <property type="match status" value="1"/>
</dbReference>
<dbReference type="OrthoDB" id="9786029at2"/>
<feature type="transmembrane region" description="Helical" evidence="1">
    <location>
        <begin position="92"/>
        <end position="112"/>
    </location>
</feature>
<reference evidence="3 4" key="1">
    <citation type="submission" date="2019-04" db="EMBL/GenBank/DDBJ databases">
        <authorList>
            <person name="Hwang J.C."/>
        </authorList>
    </citation>
    <scope>NUCLEOTIDE SEQUENCE [LARGE SCALE GENOMIC DNA]</scope>
    <source>
        <strain evidence="3 4">IMCC35002</strain>
    </source>
</reference>
<dbReference type="RefSeq" id="WP_136861679.1">
    <property type="nucleotide sequence ID" value="NZ_SWCJ01000001.1"/>
</dbReference>
<proteinExistence type="predicted"/>
<keyword evidence="1" id="KW-0812">Transmembrane</keyword>
<comment type="caution">
    <text evidence="3">The sequence shown here is derived from an EMBL/GenBank/DDBJ whole genome shotgun (WGS) entry which is preliminary data.</text>
</comment>
<keyword evidence="4" id="KW-1185">Reference proteome</keyword>
<accession>A0A4U1BVA5</accession>
<sequence>MPKKTLQRLMPNPDALKKHKYLKIFGDLIDRPGIWHLNRRSAAGALAAGMFVAWIPVPFQMVLAAGAAILMGVNLPLAVVTVWFTNPVTMPVMFYLAYVVGAKLLGNELQAFNFELSWQWLEQSLGQIGEPFLLGCLVLGVASAIFTYFVINSLWKYSILFNWRKRRKQRRRFGG</sequence>
<feature type="transmembrane region" description="Helical" evidence="1">
    <location>
        <begin position="132"/>
        <end position="163"/>
    </location>
</feature>
<dbReference type="PANTHER" id="PTHR40547">
    <property type="entry name" value="SLL0298 PROTEIN"/>
    <property type="match status" value="1"/>
</dbReference>
<evidence type="ECO:0000313" key="3">
    <source>
        <dbReference type="EMBL" id="TKB58531.1"/>
    </source>
</evidence>
<evidence type="ECO:0000313" key="4">
    <source>
        <dbReference type="Proteomes" id="UP000305675"/>
    </source>
</evidence>
<keyword evidence="1" id="KW-0472">Membrane</keyword>
<dbReference type="InterPro" id="IPR018639">
    <property type="entry name" value="DUF2062"/>
</dbReference>
<dbReference type="EMBL" id="SWCJ01000001">
    <property type="protein sequence ID" value="TKB58531.1"/>
    <property type="molecule type" value="Genomic_DNA"/>
</dbReference>